<protein>
    <submittedName>
        <fullName evidence="2">Helix-turn-helix domain-containing protein</fullName>
    </submittedName>
</protein>
<dbReference type="SMART" id="SM00530">
    <property type="entry name" value="HTH_XRE"/>
    <property type="match status" value="1"/>
</dbReference>
<reference evidence="2 3" key="1">
    <citation type="submission" date="2016-10" db="EMBL/GenBank/DDBJ databases">
        <authorList>
            <person name="de Groot N.N."/>
        </authorList>
    </citation>
    <scope>NUCLEOTIDE SEQUENCE [LARGE SCALE GENOMIC DNA]</scope>
    <source>
        <strain evidence="3">KMM 9023,NRIC 0796,JCM 17311,KCTC 23692</strain>
    </source>
</reference>
<dbReference type="OrthoDB" id="7856875at2"/>
<dbReference type="InterPro" id="IPR010982">
    <property type="entry name" value="Lambda_DNA-bd_dom_sf"/>
</dbReference>
<organism evidence="2 3">
    <name type="scientific">Poseidonocella sedimentorum</name>
    <dbReference type="NCBI Taxonomy" id="871652"/>
    <lineage>
        <taxon>Bacteria</taxon>
        <taxon>Pseudomonadati</taxon>
        <taxon>Pseudomonadota</taxon>
        <taxon>Alphaproteobacteria</taxon>
        <taxon>Rhodobacterales</taxon>
        <taxon>Roseobacteraceae</taxon>
        <taxon>Poseidonocella</taxon>
    </lineage>
</organism>
<evidence type="ECO:0000313" key="2">
    <source>
        <dbReference type="EMBL" id="SFR00461.1"/>
    </source>
</evidence>
<evidence type="ECO:0000313" key="3">
    <source>
        <dbReference type="Proteomes" id="UP000199302"/>
    </source>
</evidence>
<dbReference type="AlphaFoldDB" id="A0A1I6D517"/>
<dbReference type="GO" id="GO:0003677">
    <property type="term" value="F:DNA binding"/>
    <property type="evidence" value="ECO:0007669"/>
    <property type="project" value="InterPro"/>
</dbReference>
<dbReference type="EMBL" id="FOYI01000002">
    <property type="protein sequence ID" value="SFR00461.1"/>
    <property type="molecule type" value="Genomic_DNA"/>
</dbReference>
<dbReference type="InterPro" id="IPR001387">
    <property type="entry name" value="Cro/C1-type_HTH"/>
</dbReference>
<dbReference type="STRING" id="871652.SAMN04515673_102162"/>
<feature type="domain" description="HTH cro/C1-type" evidence="1">
    <location>
        <begin position="36"/>
        <end position="91"/>
    </location>
</feature>
<proteinExistence type="predicted"/>
<dbReference type="PROSITE" id="PS50943">
    <property type="entry name" value="HTH_CROC1"/>
    <property type="match status" value="1"/>
</dbReference>
<dbReference type="CDD" id="cd00093">
    <property type="entry name" value="HTH_XRE"/>
    <property type="match status" value="1"/>
</dbReference>
<dbReference type="Pfam" id="PF13560">
    <property type="entry name" value="HTH_31"/>
    <property type="match status" value="1"/>
</dbReference>
<sequence length="123" mass="13371">MGKSYTSLRSTLHRAHPKLAELQAKNARKREIAVKLRALRDARGLTQEEVAAAAGMTQSMVARLESLAGPVPSLASIERYVIACGGNFALRISDRQIDSEDAFSDAFVKARGRVSSDIDLDLD</sequence>
<gene>
    <name evidence="2" type="ORF">SAMN04515673_102162</name>
</gene>
<name>A0A1I6D517_9RHOB</name>
<dbReference type="Proteomes" id="UP000199302">
    <property type="component" value="Unassembled WGS sequence"/>
</dbReference>
<keyword evidence="3" id="KW-1185">Reference proteome</keyword>
<accession>A0A1I6D517</accession>
<evidence type="ECO:0000259" key="1">
    <source>
        <dbReference type="PROSITE" id="PS50943"/>
    </source>
</evidence>
<dbReference type="SUPFAM" id="SSF47413">
    <property type="entry name" value="lambda repressor-like DNA-binding domains"/>
    <property type="match status" value="1"/>
</dbReference>
<dbReference type="Gene3D" id="1.10.260.40">
    <property type="entry name" value="lambda repressor-like DNA-binding domains"/>
    <property type="match status" value="1"/>
</dbReference>